<dbReference type="Proteomes" id="UP000298061">
    <property type="component" value="Unassembled WGS sequence"/>
</dbReference>
<dbReference type="Gene3D" id="3.80.10.10">
    <property type="entry name" value="Ribonuclease Inhibitor"/>
    <property type="match status" value="1"/>
</dbReference>
<gene>
    <name evidence="1" type="ORF">EWM64_g7423</name>
</gene>
<accession>A0A4Y9ZNY3</accession>
<dbReference type="InterPro" id="IPR032675">
    <property type="entry name" value="LRR_dom_sf"/>
</dbReference>
<name>A0A4Y9ZNY3_9AGAM</name>
<organism evidence="1 2">
    <name type="scientific">Hericium alpestre</name>
    <dbReference type="NCBI Taxonomy" id="135208"/>
    <lineage>
        <taxon>Eukaryota</taxon>
        <taxon>Fungi</taxon>
        <taxon>Dikarya</taxon>
        <taxon>Basidiomycota</taxon>
        <taxon>Agaricomycotina</taxon>
        <taxon>Agaricomycetes</taxon>
        <taxon>Russulales</taxon>
        <taxon>Hericiaceae</taxon>
        <taxon>Hericium</taxon>
    </lineage>
</organism>
<keyword evidence="2" id="KW-1185">Reference proteome</keyword>
<evidence type="ECO:0000313" key="2">
    <source>
        <dbReference type="Proteomes" id="UP000298061"/>
    </source>
</evidence>
<feature type="non-terminal residue" evidence="1">
    <location>
        <position position="133"/>
    </location>
</feature>
<dbReference type="SUPFAM" id="SSF52058">
    <property type="entry name" value="L domain-like"/>
    <property type="match status" value="1"/>
</dbReference>
<dbReference type="AlphaFoldDB" id="A0A4Y9ZNY3"/>
<dbReference type="EMBL" id="SFCI01001162">
    <property type="protein sequence ID" value="TFY76586.1"/>
    <property type="molecule type" value="Genomic_DNA"/>
</dbReference>
<dbReference type="STRING" id="135208.A0A4Y9ZNY3"/>
<sequence length="133" mass="14467">MQWLDMLDVTSLMPSLKLVEMGYNRLTRLTPPAAHHKLPPLELVNLDGNSLSDWPNICQALAPFSRLHRLILSCNPVSSIPGPNADNPAPPIPQVKHLALIATGINTWSSIDALNHWLPGLESLSLSGTPLAE</sequence>
<comment type="caution">
    <text evidence="1">The sequence shown here is derived from an EMBL/GenBank/DDBJ whole genome shotgun (WGS) entry which is preliminary data.</text>
</comment>
<protein>
    <submittedName>
        <fullName evidence="1">Uncharacterized protein</fullName>
    </submittedName>
</protein>
<dbReference type="OrthoDB" id="5273213at2759"/>
<proteinExistence type="predicted"/>
<evidence type="ECO:0000313" key="1">
    <source>
        <dbReference type="EMBL" id="TFY76586.1"/>
    </source>
</evidence>
<reference evidence="1 2" key="1">
    <citation type="submission" date="2019-02" db="EMBL/GenBank/DDBJ databases">
        <title>Genome sequencing of the rare red list fungi Hericium alpestre (H. flagellum).</title>
        <authorList>
            <person name="Buettner E."/>
            <person name="Kellner H."/>
        </authorList>
    </citation>
    <scope>NUCLEOTIDE SEQUENCE [LARGE SCALE GENOMIC DNA]</scope>
    <source>
        <strain evidence="1 2">DSM 108284</strain>
    </source>
</reference>